<evidence type="ECO:0000313" key="3">
    <source>
        <dbReference type="Proteomes" id="UP000479000"/>
    </source>
</evidence>
<evidence type="ECO:0000313" key="2">
    <source>
        <dbReference type="EMBL" id="CAA9995722.1"/>
    </source>
</evidence>
<gene>
    <name evidence="1" type="ORF">NTEN_LOCUS2492</name>
    <name evidence="2" type="ORF">NTEN_LOCUS2499</name>
</gene>
<organism evidence="1 3">
    <name type="scientific">Nesidiocoris tenuis</name>
    <dbReference type="NCBI Taxonomy" id="355587"/>
    <lineage>
        <taxon>Eukaryota</taxon>
        <taxon>Metazoa</taxon>
        <taxon>Ecdysozoa</taxon>
        <taxon>Arthropoda</taxon>
        <taxon>Hexapoda</taxon>
        <taxon>Insecta</taxon>
        <taxon>Pterygota</taxon>
        <taxon>Neoptera</taxon>
        <taxon>Paraneoptera</taxon>
        <taxon>Hemiptera</taxon>
        <taxon>Heteroptera</taxon>
        <taxon>Panheteroptera</taxon>
        <taxon>Cimicomorpha</taxon>
        <taxon>Miridae</taxon>
        <taxon>Dicyphina</taxon>
        <taxon>Nesidiocoris</taxon>
    </lineage>
</organism>
<name>A0A6H5G1R0_9HEMI</name>
<sequence length="281" mass="31647">MVGNQCRSHNIGERLLFRRAFDALFHLILSKEFIRATSDHRQNWYVNEKPELLRNFVLCCISSPFYPVHPDVHSLPHSNIYDKKVSAGANTTKIKKIWSTSINRDAMRKAENRENRAKLGGIRKESDASMTRTEKDGGFTTDERAKCFGVGGAKRDEGLEGLDEGDKTGIICTTVSGSMLSNARKGKEYLTLYLAHQVLIQRLGRFSRSNFQRIDDDPRNRTQNIAMFHLASKTTKILNFRNDNDKTCCLTSTRRVGRCACADFTSIRISVGPLPRAGGAD</sequence>
<accession>A0A6H5G1R0</accession>
<feature type="non-terminal residue" evidence="1">
    <location>
        <position position="281"/>
    </location>
</feature>
<proteinExistence type="predicted"/>
<protein>
    <submittedName>
        <fullName evidence="1">Uncharacterized protein</fullName>
    </submittedName>
</protein>
<dbReference type="EMBL" id="CADCXU010003969">
    <property type="protein sequence ID" value="CAA9995722.1"/>
    <property type="molecule type" value="Genomic_DNA"/>
</dbReference>
<dbReference type="EMBL" id="CADCXU010003958">
    <property type="protein sequence ID" value="CAA9995709.1"/>
    <property type="molecule type" value="Genomic_DNA"/>
</dbReference>
<evidence type="ECO:0000313" key="1">
    <source>
        <dbReference type="EMBL" id="CAA9995709.1"/>
    </source>
</evidence>
<keyword evidence="3" id="KW-1185">Reference proteome</keyword>
<reference evidence="1 3" key="1">
    <citation type="submission" date="2020-02" db="EMBL/GenBank/DDBJ databases">
        <authorList>
            <person name="Ferguson B K."/>
        </authorList>
    </citation>
    <scope>NUCLEOTIDE SEQUENCE [LARGE SCALE GENOMIC DNA]</scope>
</reference>
<dbReference type="AlphaFoldDB" id="A0A6H5G1R0"/>
<dbReference type="Proteomes" id="UP000479000">
    <property type="component" value="Unassembled WGS sequence"/>
</dbReference>